<comment type="catalytic activity">
    <reaction evidence="1 22">
        <text>2 a phenolic donor + H2O2 = 2 a phenolic radical donor + 2 H2O</text>
        <dbReference type="Rhea" id="RHEA:56136"/>
        <dbReference type="ChEBI" id="CHEBI:15377"/>
        <dbReference type="ChEBI" id="CHEBI:16240"/>
        <dbReference type="ChEBI" id="CHEBI:139520"/>
        <dbReference type="ChEBI" id="CHEBI:139521"/>
        <dbReference type="EC" id="1.11.1.7"/>
    </reaction>
</comment>
<dbReference type="PRINTS" id="PR00458">
    <property type="entry name" value="PEROXIDASE"/>
</dbReference>
<feature type="disulfide bond" evidence="21">
    <location>
        <begin position="160"/>
        <end position="364"/>
    </location>
</feature>
<feature type="disulfide bond" evidence="21">
    <location>
        <begin position="70"/>
        <end position="154"/>
    </location>
</feature>
<dbReference type="GO" id="GO:0140825">
    <property type="term" value="F:lactoperoxidase activity"/>
    <property type="evidence" value="ECO:0007669"/>
    <property type="project" value="UniProtKB-EC"/>
</dbReference>
<feature type="active site" description="Proton acceptor" evidence="17">
    <location>
        <position position="101"/>
    </location>
</feature>
<evidence type="ECO:0000256" key="3">
    <source>
        <dbReference type="ARBA" id="ARBA00004613"/>
    </source>
</evidence>
<feature type="binding site" evidence="19">
    <location>
        <position position="109"/>
    </location>
    <ligand>
        <name>Ca(2+)</name>
        <dbReference type="ChEBI" id="CHEBI:29108"/>
        <label>1</label>
    </ligand>
</feature>
<dbReference type="PROSITE" id="PS00436">
    <property type="entry name" value="PEROXIDASE_2"/>
    <property type="match status" value="1"/>
</dbReference>
<keyword evidence="12 22" id="KW-0560">Oxidoreductase</keyword>
<proteinExistence type="inferred from homology"/>
<dbReference type="FunFam" id="1.10.420.10:FF:000006">
    <property type="entry name" value="Peroxidase"/>
    <property type="match status" value="1"/>
</dbReference>
<dbReference type="GO" id="GO:0042744">
    <property type="term" value="P:hydrogen peroxide catabolic process"/>
    <property type="evidence" value="ECO:0007669"/>
    <property type="project" value="UniProtKB-KW"/>
</dbReference>
<evidence type="ECO:0000256" key="12">
    <source>
        <dbReference type="ARBA" id="ARBA00023002"/>
    </source>
</evidence>
<feature type="site" description="Transition state stabilizer" evidence="20">
    <location>
        <position position="97"/>
    </location>
</feature>
<dbReference type="Gene3D" id="1.10.520.10">
    <property type="match status" value="1"/>
</dbReference>
<dbReference type="InterPro" id="IPR000823">
    <property type="entry name" value="Peroxidase_pln"/>
</dbReference>
<dbReference type="CDD" id="cd00693">
    <property type="entry name" value="secretory_peroxidase"/>
    <property type="match status" value="1"/>
</dbReference>
<dbReference type="SUPFAM" id="SSF48113">
    <property type="entry name" value="Heme-dependent peroxidases"/>
    <property type="match status" value="1"/>
</dbReference>
<comment type="similarity">
    <text evidence="22">Belongs to the peroxidase family. Classical plant (class III) peroxidase subfamily.</text>
</comment>
<dbReference type="InterPro" id="IPR002016">
    <property type="entry name" value="Haem_peroxidase"/>
</dbReference>
<comment type="subcellular location">
    <subcellularLocation>
        <location evidence="3 22">Secreted</location>
    </subcellularLocation>
</comment>
<dbReference type="InterPro" id="IPR019793">
    <property type="entry name" value="Peroxidases_heam-ligand_BS"/>
</dbReference>
<evidence type="ECO:0000256" key="2">
    <source>
        <dbReference type="ARBA" id="ARBA00002322"/>
    </source>
</evidence>
<evidence type="ECO:0000256" key="9">
    <source>
        <dbReference type="ARBA" id="ARBA00022723"/>
    </source>
</evidence>
<feature type="binding site" evidence="19">
    <location>
        <position position="290"/>
    </location>
    <ligand>
        <name>Ca(2+)</name>
        <dbReference type="ChEBI" id="CHEBI:29108"/>
        <label>2</label>
    </ligand>
</feature>
<evidence type="ECO:0000256" key="1">
    <source>
        <dbReference type="ARBA" id="ARBA00000189"/>
    </source>
</evidence>
<keyword evidence="6 22" id="KW-0964">Secreted</keyword>
<name>A0AAV5DK91_ELECO</name>
<comment type="cofactor">
    <cofactor evidence="19 22">
        <name>Ca(2+)</name>
        <dbReference type="ChEBI" id="CHEBI:29108"/>
    </cofactor>
    <text evidence="19 22">Binds 2 calcium ions per subunit.</text>
</comment>
<dbReference type="GO" id="GO:0005576">
    <property type="term" value="C:extracellular region"/>
    <property type="evidence" value="ECO:0007669"/>
    <property type="project" value="UniProtKB-SubCell"/>
</dbReference>
<keyword evidence="26" id="KW-1185">Reference proteome</keyword>
<evidence type="ECO:0000256" key="15">
    <source>
        <dbReference type="ARBA" id="ARBA00023180"/>
    </source>
</evidence>
<evidence type="ECO:0000256" key="18">
    <source>
        <dbReference type="PIRSR" id="PIRSR600823-2"/>
    </source>
</evidence>
<evidence type="ECO:0000256" key="17">
    <source>
        <dbReference type="PIRSR" id="PIRSR600823-1"/>
    </source>
</evidence>
<evidence type="ECO:0000313" key="26">
    <source>
        <dbReference type="Proteomes" id="UP001054889"/>
    </source>
</evidence>
<dbReference type="EMBL" id="BQKI01000018">
    <property type="protein sequence ID" value="GJN10880.1"/>
    <property type="molecule type" value="Genomic_DNA"/>
</dbReference>
<dbReference type="AlphaFoldDB" id="A0AAV5DK91"/>
<accession>A0AAV5DK91</accession>
<comment type="cofactor">
    <cofactor evidence="19 22">
        <name>heme b</name>
        <dbReference type="ChEBI" id="CHEBI:60344"/>
    </cofactor>
    <text evidence="19 22">Binds 1 heme b (iron(II)-protoporphyrin IX) group per subunit.</text>
</comment>
<gene>
    <name evidence="25" type="primary">ga29018</name>
    <name evidence="25" type="ORF">PR202_ga29018</name>
</gene>
<feature type="region of interest" description="Disordered" evidence="23">
    <location>
        <begin position="1"/>
        <end position="57"/>
    </location>
</feature>
<dbReference type="PANTHER" id="PTHR31235">
    <property type="entry name" value="PEROXIDASE 25-RELATED"/>
    <property type="match status" value="1"/>
</dbReference>
<reference evidence="25" key="1">
    <citation type="journal article" date="2018" name="DNA Res.">
        <title>Multiple hybrid de novo genome assembly of finger millet, an orphan allotetraploid crop.</title>
        <authorList>
            <person name="Hatakeyama M."/>
            <person name="Aluri S."/>
            <person name="Balachadran M.T."/>
            <person name="Sivarajan S.R."/>
            <person name="Patrignani A."/>
            <person name="Gruter S."/>
            <person name="Poveda L."/>
            <person name="Shimizu-Inatsugi R."/>
            <person name="Baeten J."/>
            <person name="Francoijs K.J."/>
            <person name="Nataraja K.N."/>
            <person name="Reddy Y.A.N."/>
            <person name="Phadnis S."/>
            <person name="Ravikumar R.L."/>
            <person name="Schlapbach R."/>
            <person name="Sreeman S.M."/>
            <person name="Shimizu K.K."/>
        </authorList>
    </citation>
    <scope>NUCLEOTIDE SEQUENCE</scope>
</reference>
<evidence type="ECO:0000256" key="20">
    <source>
        <dbReference type="PIRSR" id="PIRSR600823-4"/>
    </source>
</evidence>
<keyword evidence="16 22" id="KW-0376">Hydrogen peroxide</keyword>
<dbReference type="InterPro" id="IPR019794">
    <property type="entry name" value="Peroxidases_AS"/>
</dbReference>
<evidence type="ECO:0000256" key="21">
    <source>
        <dbReference type="PIRSR" id="PIRSR600823-5"/>
    </source>
</evidence>
<feature type="disulfide bond" evidence="21">
    <location>
        <begin position="241"/>
        <end position="273"/>
    </location>
</feature>
<evidence type="ECO:0000256" key="22">
    <source>
        <dbReference type="RuleBase" id="RU362060"/>
    </source>
</evidence>
<feature type="binding site" evidence="19">
    <location>
        <position position="287"/>
    </location>
    <ligand>
        <name>Ca(2+)</name>
        <dbReference type="ChEBI" id="CHEBI:29108"/>
        <label>2</label>
    </ligand>
</feature>
<feature type="domain" description="Plant heme peroxidase family profile" evidence="24">
    <location>
        <begin position="60"/>
        <end position="368"/>
    </location>
</feature>
<evidence type="ECO:0000256" key="23">
    <source>
        <dbReference type="SAM" id="MobiDB-lite"/>
    </source>
</evidence>
<evidence type="ECO:0000256" key="5">
    <source>
        <dbReference type="ARBA" id="ARBA00012313"/>
    </source>
</evidence>
<feature type="binding site" evidence="19">
    <location>
        <position position="107"/>
    </location>
    <ligand>
        <name>Ca(2+)</name>
        <dbReference type="ChEBI" id="CHEBI:29108"/>
        <label>1</label>
    </ligand>
</feature>
<keyword evidence="15" id="KW-0325">Glycoprotein</keyword>
<feature type="binding site" evidence="19">
    <location>
        <position position="102"/>
    </location>
    <ligand>
        <name>Ca(2+)</name>
        <dbReference type="ChEBI" id="CHEBI:29108"/>
        <label>1</label>
    </ligand>
</feature>
<keyword evidence="13 19" id="KW-0408">Iron</keyword>
<keyword evidence="9 19" id="KW-0479">Metal-binding</keyword>
<evidence type="ECO:0000256" key="16">
    <source>
        <dbReference type="ARBA" id="ARBA00023324"/>
    </source>
</evidence>
<sequence>MPSNSMKSSPPPSSNAPAYPLPGPSPSISVAPPVYPTESSPSPSPTDANSSSPSPAPPSGLRVGYYGYSCPNAESIVRAAVKSAVDANPGTGAGLIRLFFHDCFVQGCDASVLLNTTTSSADQSSPTERQSPPNLTLRGFEAIDAAKAALEAACPRTVSCADAVAFAARDATFFLSAGRVDFGVPAGRLDGRVSRAEEALANLPPPTAGVQALTDMFAAKGLDADDMVTLSGAHTVGRAHCSSFSDRIVPPNNSSSDDDAMNPALAASLGQQCNSSNGGGDPAVAQDLVTPNKLDSQYYWNVLNHDVLFASDAALLASNRTAAMVSDNAFTPGLWEDKFKRAMVKMGLVGVKTTSVEGEIRERCWMTNN</sequence>
<dbReference type="PROSITE" id="PS00435">
    <property type="entry name" value="PEROXIDASE_1"/>
    <property type="match status" value="1"/>
</dbReference>
<feature type="binding site" description="axial binding residue" evidence="19">
    <location>
        <position position="234"/>
    </location>
    <ligand>
        <name>heme b</name>
        <dbReference type="ChEBI" id="CHEBI:60344"/>
    </ligand>
    <ligandPart>
        <name>Fe</name>
        <dbReference type="ChEBI" id="CHEBI:18248"/>
    </ligandPart>
</feature>
<feature type="binding site" evidence="18">
    <location>
        <position position="204"/>
    </location>
    <ligand>
        <name>substrate</name>
    </ligand>
</feature>
<evidence type="ECO:0000256" key="10">
    <source>
        <dbReference type="ARBA" id="ARBA00022729"/>
    </source>
</evidence>
<reference evidence="25" key="2">
    <citation type="submission" date="2021-12" db="EMBL/GenBank/DDBJ databases">
        <title>Resequencing data analysis of finger millet.</title>
        <authorList>
            <person name="Hatakeyama M."/>
            <person name="Aluri S."/>
            <person name="Balachadran M.T."/>
            <person name="Sivarajan S.R."/>
            <person name="Poveda L."/>
            <person name="Shimizu-Inatsugi R."/>
            <person name="Schlapbach R."/>
            <person name="Sreeman S.M."/>
            <person name="Shimizu K.K."/>
        </authorList>
    </citation>
    <scope>NUCLEOTIDE SEQUENCE</scope>
</reference>
<protein>
    <recommendedName>
        <fullName evidence="5 22">Peroxidase</fullName>
        <ecNumber evidence="5 22">1.11.1.7</ecNumber>
    </recommendedName>
</protein>
<evidence type="ECO:0000256" key="6">
    <source>
        <dbReference type="ARBA" id="ARBA00022525"/>
    </source>
</evidence>
<dbReference type="EC" id="1.11.1.7" evidence="5 22"/>
<evidence type="ECO:0000256" key="8">
    <source>
        <dbReference type="ARBA" id="ARBA00022617"/>
    </source>
</evidence>
<evidence type="ECO:0000256" key="7">
    <source>
        <dbReference type="ARBA" id="ARBA00022559"/>
    </source>
</evidence>
<comment type="similarity">
    <text evidence="4">Belongs to the peroxidase family. Ascorbate peroxidase subfamily.</text>
</comment>
<keyword evidence="8 22" id="KW-0349">Heme</keyword>
<dbReference type="Pfam" id="PF00141">
    <property type="entry name" value="peroxidase"/>
    <property type="match status" value="1"/>
</dbReference>
<evidence type="ECO:0000259" key="24">
    <source>
        <dbReference type="PROSITE" id="PS50873"/>
    </source>
</evidence>
<dbReference type="PRINTS" id="PR00461">
    <property type="entry name" value="PLPEROXIDASE"/>
</dbReference>
<feature type="binding site" evidence="19">
    <location>
        <position position="105"/>
    </location>
    <ligand>
        <name>Ca(2+)</name>
        <dbReference type="ChEBI" id="CHEBI:29108"/>
        <label>1</label>
    </ligand>
</feature>
<feature type="binding site" evidence="19">
    <location>
        <position position="295"/>
    </location>
    <ligand>
        <name>Ca(2+)</name>
        <dbReference type="ChEBI" id="CHEBI:29108"/>
        <label>2</label>
    </ligand>
</feature>
<keyword evidence="7 22" id="KW-0575">Peroxidase</keyword>
<organism evidence="25 26">
    <name type="scientific">Eleusine coracana subsp. coracana</name>
    <dbReference type="NCBI Taxonomy" id="191504"/>
    <lineage>
        <taxon>Eukaryota</taxon>
        <taxon>Viridiplantae</taxon>
        <taxon>Streptophyta</taxon>
        <taxon>Embryophyta</taxon>
        <taxon>Tracheophyta</taxon>
        <taxon>Spermatophyta</taxon>
        <taxon>Magnoliopsida</taxon>
        <taxon>Liliopsida</taxon>
        <taxon>Poales</taxon>
        <taxon>Poaceae</taxon>
        <taxon>PACMAD clade</taxon>
        <taxon>Chloridoideae</taxon>
        <taxon>Cynodonteae</taxon>
        <taxon>Eleusininae</taxon>
        <taxon>Eleusine</taxon>
    </lineage>
</organism>
<dbReference type="InterPro" id="IPR033905">
    <property type="entry name" value="Secretory_peroxidase"/>
</dbReference>
<evidence type="ECO:0000256" key="4">
    <source>
        <dbReference type="ARBA" id="ARBA00006873"/>
    </source>
</evidence>
<comment type="caution">
    <text evidence="25">The sequence shown here is derived from an EMBL/GenBank/DDBJ whole genome shotgun (WGS) entry which is preliminary data.</text>
</comment>
<dbReference type="GO" id="GO:0006979">
    <property type="term" value="P:response to oxidative stress"/>
    <property type="evidence" value="ECO:0007669"/>
    <property type="project" value="UniProtKB-UniRule"/>
</dbReference>
<feature type="disulfide bond" evidence="21">
    <location>
        <begin position="103"/>
        <end position="108"/>
    </location>
</feature>
<feature type="compositionally biased region" description="Low complexity" evidence="23">
    <location>
        <begin position="36"/>
        <end position="53"/>
    </location>
</feature>
<evidence type="ECO:0000256" key="11">
    <source>
        <dbReference type="ARBA" id="ARBA00022837"/>
    </source>
</evidence>
<feature type="binding site" evidence="19">
    <location>
        <position position="128"/>
    </location>
    <ligand>
        <name>Ca(2+)</name>
        <dbReference type="ChEBI" id="CHEBI:29108"/>
        <label>1</label>
    </ligand>
</feature>
<feature type="binding site" evidence="19">
    <location>
        <position position="235"/>
    </location>
    <ligand>
        <name>Ca(2+)</name>
        <dbReference type="ChEBI" id="CHEBI:29108"/>
        <label>2</label>
    </ligand>
</feature>
<dbReference type="PROSITE" id="PS50873">
    <property type="entry name" value="PEROXIDASE_4"/>
    <property type="match status" value="1"/>
</dbReference>
<keyword evidence="11 19" id="KW-0106">Calcium</keyword>
<evidence type="ECO:0000256" key="13">
    <source>
        <dbReference type="ARBA" id="ARBA00023004"/>
    </source>
</evidence>
<feature type="compositionally biased region" description="Pro residues" evidence="23">
    <location>
        <begin position="9"/>
        <end position="25"/>
    </location>
</feature>
<dbReference type="Gene3D" id="1.10.420.10">
    <property type="entry name" value="Peroxidase, domain 2"/>
    <property type="match status" value="1"/>
</dbReference>
<dbReference type="GO" id="GO:0046872">
    <property type="term" value="F:metal ion binding"/>
    <property type="evidence" value="ECO:0007669"/>
    <property type="project" value="UniProtKB-UniRule"/>
</dbReference>
<comment type="function">
    <text evidence="2">Removal of H(2)O(2), oxidation of toxic reductants, biosynthesis and degradation of lignin, suberization, auxin catabolism, response to environmental stresses such as wounding, pathogen attack and oxidative stress. These functions might be dependent on each isozyme/isoform in each plant tissue.</text>
</comment>
<keyword evidence="10" id="KW-0732">Signal</keyword>
<dbReference type="InterPro" id="IPR010255">
    <property type="entry name" value="Haem_peroxidase_sf"/>
</dbReference>
<feature type="binding site" evidence="19">
    <location>
        <position position="111"/>
    </location>
    <ligand>
        <name>Ca(2+)</name>
        <dbReference type="ChEBI" id="CHEBI:29108"/>
        <label>1</label>
    </ligand>
</feature>
<evidence type="ECO:0000256" key="19">
    <source>
        <dbReference type="PIRSR" id="PIRSR600823-3"/>
    </source>
</evidence>
<evidence type="ECO:0000256" key="14">
    <source>
        <dbReference type="ARBA" id="ARBA00023157"/>
    </source>
</evidence>
<evidence type="ECO:0000313" key="25">
    <source>
        <dbReference type="EMBL" id="GJN10880.1"/>
    </source>
</evidence>
<dbReference type="Proteomes" id="UP001054889">
    <property type="component" value="Unassembled WGS sequence"/>
</dbReference>
<dbReference type="GO" id="GO:0020037">
    <property type="term" value="F:heme binding"/>
    <property type="evidence" value="ECO:0007669"/>
    <property type="project" value="UniProtKB-UniRule"/>
</dbReference>
<keyword evidence="14 21" id="KW-1015">Disulfide bond</keyword>
<dbReference type="FunFam" id="1.10.520.10:FF:000006">
    <property type="entry name" value="Peroxidase"/>
    <property type="match status" value="1"/>
</dbReference>